<protein>
    <submittedName>
        <fullName evidence="8">CKLF factor</fullName>
    </submittedName>
</protein>
<feature type="non-terminal residue" evidence="8">
    <location>
        <position position="137"/>
    </location>
</feature>
<evidence type="ECO:0000313" key="8">
    <source>
        <dbReference type="EMBL" id="NWH60174.1"/>
    </source>
</evidence>
<evidence type="ECO:0000256" key="5">
    <source>
        <dbReference type="PROSITE-ProRule" id="PRU00581"/>
    </source>
</evidence>
<proteinExistence type="predicted"/>
<reference evidence="8 9" key="1">
    <citation type="submission" date="2019-09" db="EMBL/GenBank/DDBJ databases">
        <title>Bird 10,000 Genomes (B10K) Project - Family phase.</title>
        <authorList>
            <person name="Zhang G."/>
        </authorList>
    </citation>
    <scope>NUCLEOTIDE SEQUENCE [LARGE SCALE GENOMIC DNA]</scope>
    <source>
        <strain evidence="8">B10K-CU-031-07</strain>
        <tissue evidence="8">Muscle</tissue>
    </source>
</reference>
<accession>A0A7K4J4B3</accession>
<dbReference type="Proteomes" id="UP000531151">
    <property type="component" value="Unassembled WGS sequence"/>
</dbReference>
<feature type="transmembrane region" description="Helical" evidence="6">
    <location>
        <begin position="99"/>
        <end position="121"/>
    </location>
</feature>
<dbReference type="PANTHER" id="PTHR22776:SF45">
    <property type="entry name" value="CHEMOKINE-LIKE FACTOR"/>
    <property type="match status" value="1"/>
</dbReference>
<name>A0A7K4J4B3_GEOCA</name>
<feature type="transmembrane region" description="Helical" evidence="6">
    <location>
        <begin position="69"/>
        <end position="93"/>
    </location>
</feature>
<dbReference type="InterPro" id="IPR008253">
    <property type="entry name" value="Marvel"/>
</dbReference>
<dbReference type="EMBL" id="VWPV01012540">
    <property type="protein sequence ID" value="NWH60174.1"/>
    <property type="molecule type" value="Genomic_DNA"/>
</dbReference>
<evidence type="ECO:0000259" key="7">
    <source>
        <dbReference type="PROSITE" id="PS51225"/>
    </source>
</evidence>
<gene>
    <name evidence="8" type="primary">Cklf</name>
    <name evidence="8" type="ORF">GEOCAL_R01791</name>
</gene>
<sequence>LDRGFPRSPRGALKVARTVAAVAALLCFGVSHAPGACTALAAAEAAFTTLFLLLYLLRLDKQLPWLCWPLADIFNSVVAALFLLIVCLFAVIVQTNHGTVAGGVIGLILLVLCVVDAVLLFKKISFNGPRGSISPAK</sequence>
<dbReference type="GO" id="GO:0016020">
    <property type="term" value="C:membrane"/>
    <property type="evidence" value="ECO:0007669"/>
    <property type="project" value="UniProtKB-SubCell"/>
</dbReference>
<feature type="transmembrane region" description="Helical" evidence="6">
    <location>
        <begin position="39"/>
        <end position="57"/>
    </location>
</feature>
<evidence type="ECO:0000256" key="3">
    <source>
        <dbReference type="ARBA" id="ARBA00022989"/>
    </source>
</evidence>
<evidence type="ECO:0000256" key="1">
    <source>
        <dbReference type="ARBA" id="ARBA00004141"/>
    </source>
</evidence>
<evidence type="ECO:0000256" key="6">
    <source>
        <dbReference type="SAM" id="Phobius"/>
    </source>
</evidence>
<dbReference type="OrthoDB" id="5976667at2759"/>
<feature type="non-terminal residue" evidence="8">
    <location>
        <position position="1"/>
    </location>
</feature>
<evidence type="ECO:0000256" key="2">
    <source>
        <dbReference type="ARBA" id="ARBA00022692"/>
    </source>
</evidence>
<dbReference type="Pfam" id="PF01284">
    <property type="entry name" value="MARVEL"/>
    <property type="match status" value="1"/>
</dbReference>
<dbReference type="AlphaFoldDB" id="A0A7K4J4B3"/>
<keyword evidence="4 5" id="KW-0472">Membrane</keyword>
<organism evidence="8 9">
    <name type="scientific">Geococcyx californianus</name>
    <name type="common">Greater roadrunner</name>
    <name type="synonym">Saurothera californiana</name>
    <dbReference type="NCBI Taxonomy" id="8947"/>
    <lineage>
        <taxon>Eukaryota</taxon>
        <taxon>Metazoa</taxon>
        <taxon>Chordata</taxon>
        <taxon>Craniata</taxon>
        <taxon>Vertebrata</taxon>
        <taxon>Euteleostomi</taxon>
        <taxon>Archelosauria</taxon>
        <taxon>Archosauria</taxon>
        <taxon>Dinosauria</taxon>
        <taxon>Saurischia</taxon>
        <taxon>Theropoda</taxon>
        <taxon>Coelurosauria</taxon>
        <taxon>Aves</taxon>
        <taxon>Neognathae</taxon>
        <taxon>Neoaves</taxon>
        <taxon>Otidimorphae</taxon>
        <taxon>Cuculiformes</taxon>
        <taxon>Neomorphidae</taxon>
        <taxon>Geococcyx</taxon>
    </lineage>
</organism>
<dbReference type="InterPro" id="IPR050578">
    <property type="entry name" value="MARVEL-CKLF_proteins"/>
</dbReference>
<evidence type="ECO:0000256" key="4">
    <source>
        <dbReference type="ARBA" id="ARBA00023136"/>
    </source>
</evidence>
<keyword evidence="9" id="KW-1185">Reference proteome</keyword>
<keyword evidence="3 6" id="KW-1133">Transmembrane helix</keyword>
<dbReference type="PANTHER" id="PTHR22776">
    <property type="entry name" value="MARVEL-CONTAINING POTENTIAL LIPID RAFT-ASSOCIATED PROTEIN"/>
    <property type="match status" value="1"/>
</dbReference>
<feature type="transmembrane region" description="Helical" evidence="6">
    <location>
        <begin position="12"/>
        <end position="33"/>
    </location>
</feature>
<comment type="subcellular location">
    <subcellularLocation>
        <location evidence="1">Membrane</location>
        <topology evidence="1">Multi-pass membrane protein</topology>
    </subcellularLocation>
</comment>
<feature type="domain" description="MARVEL" evidence="7">
    <location>
        <begin position="5"/>
        <end position="125"/>
    </location>
</feature>
<evidence type="ECO:0000313" key="9">
    <source>
        <dbReference type="Proteomes" id="UP000531151"/>
    </source>
</evidence>
<keyword evidence="2 5" id="KW-0812">Transmembrane</keyword>
<comment type="caution">
    <text evidence="8">The sequence shown here is derived from an EMBL/GenBank/DDBJ whole genome shotgun (WGS) entry which is preliminary data.</text>
</comment>
<dbReference type="PROSITE" id="PS51225">
    <property type="entry name" value="MARVEL"/>
    <property type="match status" value="1"/>
</dbReference>